<accession>W8B7Z5</accession>
<organism evidence="22">
    <name type="scientific">Ceratitis capitata</name>
    <name type="common">Mediterranean fruit fly</name>
    <name type="synonym">Tephritis capitata</name>
    <dbReference type="NCBI Taxonomy" id="7213"/>
    <lineage>
        <taxon>Eukaryota</taxon>
        <taxon>Metazoa</taxon>
        <taxon>Ecdysozoa</taxon>
        <taxon>Arthropoda</taxon>
        <taxon>Hexapoda</taxon>
        <taxon>Insecta</taxon>
        <taxon>Pterygota</taxon>
        <taxon>Neoptera</taxon>
        <taxon>Endopterygota</taxon>
        <taxon>Diptera</taxon>
        <taxon>Brachycera</taxon>
        <taxon>Muscomorpha</taxon>
        <taxon>Tephritoidea</taxon>
        <taxon>Tephritidae</taxon>
        <taxon>Ceratitis</taxon>
        <taxon>Ceratitis</taxon>
    </lineage>
</organism>
<protein>
    <recommendedName>
        <fullName evidence="5">DNA ligase 4</fullName>
        <ecNumber evidence="4">6.5.1.1</ecNumber>
    </recommendedName>
    <alternativeName>
        <fullName evidence="17">DNA ligase IV</fullName>
    </alternativeName>
    <alternativeName>
        <fullName evidence="16">Polydeoxyribonucleotide synthase [ATP] 4</fullName>
    </alternativeName>
</protein>
<dbReference type="InterPro" id="IPR029710">
    <property type="entry name" value="LIG4"/>
</dbReference>
<dbReference type="Gene3D" id="3.30.470.30">
    <property type="entry name" value="DNA ligase/mRNA capping enzyme"/>
    <property type="match status" value="1"/>
</dbReference>
<dbReference type="GO" id="GO:0003910">
    <property type="term" value="F:DNA ligase (ATP) activity"/>
    <property type="evidence" value="ECO:0007669"/>
    <property type="project" value="UniProtKB-EC"/>
</dbReference>
<dbReference type="GO" id="GO:0071897">
    <property type="term" value="P:DNA biosynthetic process"/>
    <property type="evidence" value="ECO:0007669"/>
    <property type="project" value="InterPro"/>
</dbReference>
<dbReference type="Gene3D" id="1.10.3260.10">
    <property type="entry name" value="DNA ligase, ATP-dependent, N-terminal domain"/>
    <property type="match status" value="1"/>
</dbReference>
<evidence type="ECO:0000256" key="18">
    <source>
        <dbReference type="ARBA" id="ARBA00034003"/>
    </source>
</evidence>
<dbReference type="GO" id="GO:0046872">
    <property type="term" value="F:metal ion binding"/>
    <property type="evidence" value="ECO:0007669"/>
    <property type="project" value="UniProtKB-KW"/>
</dbReference>
<dbReference type="PROSITE" id="PS00333">
    <property type="entry name" value="DNA_LIGASE_A2"/>
    <property type="match status" value="1"/>
</dbReference>
<dbReference type="PROSITE" id="PS50172">
    <property type="entry name" value="BRCT"/>
    <property type="match status" value="1"/>
</dbReference>
<comment type="similarity">
    <text evidence="3 19">Belongs to the ATP-dependent DNA ligase family.</text>
</comment>
<evidence type="ECO:0000256" key="15">
    <source>
        <dbReference type="ARBA" id="ARBA00023242"/>
    </source>
</evidence>
<evidence type="ECO:0000256" key="12">
    <source>
        <dbReference type="ARBA" id="ARBA00022842"/>
    </source>
</evidence>
<dbReference type="GO" id="GO:0006310">
    <property type="term" value="P:DNA recombination"/>
    <property type="evidence" value="ECO:0007669"/>
    <property type="project" value="UniProtKB-KW"/>
</dbReference>
<comment type="subcellular location">
    <subcellularLocation>
        <location evidence="2">Nucleus</location>
    </subcellularLocation>
</comment>
<keyword evidence="13" id="KW-0233">DNA recombination</keyword>
<feature type="domain" description="ATP-dependent DNA ligase family profile" evidence="20">
    <location>
        <begin position="373"/>
        <end position="499"/>
    </location>
</feature>
<keyword evidence="11" id="KW-0067">ATP-binding</keyword>
<sequence>MDISKNIKFADICSMLDKVKNSKNQESKEKVIRRYYDSFQKFRQIFREKQGLAANSPDDGETSFYSVLRCLIPREDLSRKPYGLQISTLSSVYIEVLQLAKDSSEAQRLEARTYNGTSGDYADIVHAVLMPQCKNDPSELSLYEVHQMLDNIAEGDRQATKKVLTRLSEVASAKEQMWFIRLLLKNMHLGIGEQRIFAIMHSQARDLNRRCSNLKRVCCLVANNKMNDESTITEKNDTKSFTNTFNLNTVVQPFQHIQAMLCEMFSGNIEQLMAEDVLYLETKMDGERFQLHYANNRFKYISRNGIDYTHSFGEDYKNGKLTPLLQTLLPTNLQSIILDGEMMVYDTQLKCYRDKGENTDVKHLNNRTHWRPCFVVYDVLYFNGNSFLEMPYAQRCQKVLELIRSEEPGILEIMRPIKLSTPNQFQELFQQALDAKAEGVVLKKQNSIYKPGIRKGGGWYKIKADYIDGLTTEFDLLVIGGFYNRTRTFIQSFLLGVLKYTSETHYELYSVGKVDNRSRQRTVLNNALKPYWHDCKQEPPPQWYHYKSSRADGRPDVWIEPNKSVILQIKATDLTPNASFFLPKSLHFPRVEMWRNDKAWNECLSLHDYMEMIQMERGIKKIHKRSVELSDLTLPQKRRKLTAAERRKLGILSYERRFNPDEVEQHSNLFEGFSFCILSASLKSGYTPEALKAMVVSNGGEIVENPIQDSKCISVAGDMTFRVETLCKSRRYNIAKLSWLVNTCRKQELQLTPIDMVCTTNELETEFSHIFDRYGDPYAECTDVEHLITVLEGITTEDITAAQLSSDEITDLELLFSDESIDLFMNCKGFFYSLDKQSQLAKLIFKYFSGKCHEIVDEKSLNSIEYIFINVNLVDKVKLKAWIRENFKNHLGKLEVVNIAWITHSERAKKKLDVCEYICVE</sequence>
<dbReference type="GO" id="GO:0005524">
    <property type="term" value="F:ATP binding"/>
    <property type="evidence" value="ECO:0007669"/>
    <property type="project" value="UniProtKB-KW"/>
</dbReference>
<keyword evidence="14" id="KW-0234">DNA repair</keyword>
<evidence type="ECO:0000256" key="13">
    <source>
        <dbReference type="ARBA" id="ARBA00023172"/>
    </source>
</evidence>
<keyword evidence="7" id="KW-0479">Metal-binding</keyword>
<gene>
    <name evidence="22" type="primary">DNLI4</name>
</gene>
<evidence type="ECO:0000256" key="2">
    <source>
        <dbReference type="ARBA" id="ARBA00004123"/>
    </source>
</evidence>
<dbReference type="OrthoDB" id="151490at2759"/>
<dbReference type="InterPro" id="IPR036420">
    <property type="entry name" value="BRCT_dom_sf"/>
</dbReference>
<dbReference type="Gene3D" id="3.40.50.10190">
    <property type="entry name" value="BRCT domain"/>
    <property type="match status" value="1"/>
</dbReference>
<keyword evidence="10" id="KW-0227">DNA damage</keyword>
<evidence type="ECO:0000256" key="14">
    <source>
        <dbReference type="ARBA" id="ARBA00023204"/>
    </source>
</evidence>
<dbReference type="PANTHER" id="PTHR45997:SF1">
    <property type="entry name" value="DNA LIGASE 4"/>
    <property type="match status" value="1"/>
</dbReference>
<reference evidence="22" key="1">
    <citation type="submission" date="2013-07" db="EMBL/GenBank/DDBJ databases">
        <authorList>
            <person name="Geib S."/>
        </authorList>
    </citation>
    <scope>NUCLEOTIDE SEQUENCE</scope>
</reference>
<dbReference type="SUPFAM" id="SSF52113">
    <property type="entry name" value="BRCT domain"/>
    <property type="match status" value="1"/>
</dbReference>
<keyword evidence="15" id="KW-0539">Nucleus</keyword>
<dbReference type="AlphaFoldDB" id="W8B7Z5"/>
<evidence type="ECO:0000256" key="7">
    <source>
        <dbReference type="ARBA" id="ARBA00022723"/>
    </source>
</evidence>
<dbReference type="InterPro" id="IPR012340">
    <property type="entry name" value="NA-bd_OB-fold"/>
</dbReference>
<dbReference type="InterPro" id="IPR012309">
    <property type="entry name" value="DNA_ligase_ATP-dep_C"/>
</dbReference>
<evidence type="ECO:0000259" key="20">
    <source>
        <dbReference type="PROSITE" id="PS50160"/>
    </source>
</evidence>
<dbReference type="Pfam" id="PF04679">
    <property type="entry name" value="DNA_ligase_A_C"/>
    <property type="match status" value="1"/>
</dbReference>
<dbReference type="Pfam" id="PF04675">
    <property type="entry name" value="DNA_ligase_A_N"/>
    <property type="match status" value="1"/>
</dbReference>
<dbReference type="GO" id="GO:0003677">
    <property type="term" value="F:DNA binding"/>
    <property type="evidence" value="ECO:0007669"/>
    <property type="project" value="InterPro"/>
</dbReference>
<dbReference type="GO" id="GO:0032807">
    <property type="term" value="C:DNA ligase IV complex"/>
    <property type="evidence" value="ECO:0007669"/>
    <property type="project" value="TreeGrafter"/>
</dbReference>
<dbReference type="SUPFAM" id="SSF50249">
    <property type="entry name" value="Nucleic acid-binding proteins"/>
    <property type="match status" value="1"/>
</dbReference>
<evidence type="ECO:0000256" key="3">
    <source>
        <dbReference type="ARBA" id="ARBA00007572"/>
    </source>
</evidence>
<dbReference type="SUPFAM" id="SSF56091">
    <property type="entry name" value="DNA ligase/mRNA capping enzyme, catalytic domain"/>
    <property type="match status" value="1"/>
</dbReference>
<dbReference type="NCBIfam" id="TIGR00574">
    <property type="entry name" value="dnl1"/>
    <property type="match status" value="1"/>
</dbReference>
<keyword evidence="12" id="KW-0460">Magnesium</keyword>
<comment type="catalytic activity">
    <reaction evidence="18">
        <text>ATP + (deoxyribonucleotide)n-3'-hydroxyl + 5'-phospho-(deoxyribonucleotide)m = (deoxyribonucleotide)n+m + AMP + diphosphate.</text>
        <dbReference type="EC" id="6.5.1.1"/>
    </reaction>
</comment>
<reference evidence="22" key="2">
    <citation type="journal article" date="2014" name="BMC Genomics">
        <title>A genomic perspective to assessing quality of mass-reared SIT flies used in Mediterranean fruit fly (Ceratitis capitata) eradication in California.</title>
        <authorList>
            <person name="Calla B."/>
            <person name="Hall B."/>
            <person name="Hou S."/>
            <person name="Geib S.M."/>
        </authorList>
    </citation>
    <scope>NUCLEOTIDE SEQUENCE</scope>
</reference>
<dbReference type="GO" id="GO:0005958">
    <property type="term" value="C:DNA-dependent protein kinase-DNA ligase 4 complex"/>
    <property type="evidence" value="ECO:0007669"/>
    <property type="project" value="TreeGrafter"/>
</dbReference>
<name>W8B7Z5_CERCA</name>
<evidence type="ECO:0000256" key="19">
    <source>
        <dbReference type="RuleBase" id="RU004196"/>
    </source>
</evidence>
<comment type="cofactor">
    <cofactor evidence="1">
        <name>Mg(2+)</name>
        <dbReference type="ChEBI" id="CHEBI:18420"/>
    </cofactor>
</comment>
<dbReference type="Gene3D" id="2.40.50.140">
    <property type="entry name" value="Nucleic acid-binding proteins"/>
    <property type="match status" value="1"/>
</dbReference>
<evidence type="ECO:0000256" key="1">
    <source>
        <dbReference type="ARBA" id="ARBA00001946"/>
    </source>
</evidence>
<dbReference type="InterPro" id="IPR036599">
    <property type="entry name" value="DNA_ligase_N_sf"/>
</dbReference>
<evidence type="ECO:0000256" key="10">
    <source>
        <dbReference type="ARBA" id="ARBA00022763"/>
    </source>
</evidence>
<dbReference type="InterPro" id="IPR044125">
    <property type="entry name" value="Adenylation_DNA_ligase_IV"/>
</dbReference>
<dbReference type="InterPro" id="IPR012308">
    <property type="entry name" value="DNA_ligase_ATP-dep_N"/>
</dbReference>
<evidence type="ECO:0000313" key="22">
    <source>
        <dbReference type="EMBL" id="JAB97335.1"/>
    </source>
</evidence>
<dbReference type="PANTHER" id="PTHR45997">
    <property type="entry name" value="DNA LIGASE 4"/>
    <property type="match status" value="1"/>
</dbReference>
<keyword evidence="9" id="KW-0547">Nucleotide-binding</keyword>
<evidence type="ECO:0000256" key="9">
    <source>
        <dbReference type="ARBA" id="ARBA00022741"/>
    </source>
</evidence>
<dbReference type="Pfam" id="PF01068">
    <property type="entry name" value="DNA_ligase_A_M"/>
    <property type="match status" value="1"/>
</dbReference>
<dbReference type="InterPro" id="IPR000977">
    <property type="entry name" value="DNA_ligase_ATP-dep"/>
</dbReference>
<dbReference type="PROSITE" id="PS50160">
    <property type="entry name" value="DNA_LIGASE_A3"/>
    <property type="match status" value="1"/>
</dbReference>
<feature type="domain" description="BRCT" evidence="21">
    <location>
        <begin position="665"/>
        <end position="749"/>
    </location>
</feature>
<dbReference type="InterPro" id="IPR001357">
    <property type="entry name" value="BRCT_dom"/>
</dbReference>
<evidence type="ECO:0000256" key="17">
    <source>
        <dbReference type="ARBA" id="ARBA00031942"/>
    </source>
</evidence>
<dbReference type="InterPro" id="IPR016059">
    <property type="entry name" value="DNA_ligase_ATP-dep_CS"/>
</dbReference>
<dbReference type="EMBL" id="GAMC01009220">
    <property type="protein sequence ID" value="JAB97335.1"/>
    <property type="molecule type" value="mRNA"/>
</dbReference>
<dbReference type="GO" id="GO:0006303">
    <property type="term" value="P:double-strand break repair via nonhomologous end joining"/>
    <property type="evidence" value="ECO:0007669"/>
    <property type="project" value="TreeGrafter"/>
</dbReference>
<dbReference type="CDD" id="cd07903">
    <property type="entry name" value="Adenylation_DNA_ligase_IV"/>
    <property type="match status" value="1"/>
</dbReference>
<evidence type="ECO:0000256" key="6">
    <source>
        <dbReference type="ARBA" id="ARBA00022598"/>
    </source>
</evidence>
<dbReference type="GO" id="GO:0006297">
    <property type="term" value="P:nucleotide-excision repair, DNA gap filling"/>
    <property type="evidence" value="ECO:0007669"/>
    <property type="project" value="TreeGrafter"/>
</dbReference>
<evidence type="ECO:0000256" key="4">
    <source>
        <dbReference type="ARBA" id="ARBA00012727"/>
    </source>
</evidence>
<proteinExistence type="evidence at transcript level"/>
<dbReference type="EC" id="6.5.1.1" evidence="4"/>
<dbReference type="InterPro" id="IPR012310">
    <property type="entry name" value="DNA_ligase_ATP-dep_cent"/>
</dbReference>
<evidence type="ECO:0000256" key="11">
    <source>
        <dbReference type="ARBA" id="ARBA00022840"/>
    </source>
</evidence>
<evidence type="ECO:0000259" key="21">
    <source>
        <dbReference type="PROSITE" id="PS50172"/>
    </source>
</evidence>
<evidence type="ECO:0000256" key="5">
    <source>
        <dbReference type="ARBA" id="ARBA00022073"/>
    </source>
</evidence>
<keyword evidence="8" id="KW-0677">Repeat</keyword>
<keyword evidence="6 22" id="KW-0436">Ligase</keyword>
<evidence type="ECO:0000256" key="16">
    <source>
        <dbReference type="ARBA" id="ARBA00030676"/>
    </source>
</evidence>
<evidence type="ECO:0000256" key="8">
    <source>
        <dbReference type="ARBA" id="ARBA00022737"/>
    </source>
</evidence>